<sequence>MCERLGLERQNVEVSISGINQVVSKIKNKCLVIILFGGPQIVDSVPGQKLNISHLDIPSHLNLADPDFHKPGGIDVLLGAEIFYNLLCIGQINLGNESKNSLQKTRLGWVVTGSIVEEPSKRNSNGQFVVEIPLLDSPLRLGDSKEYALNRFLALEKRFLKQPKVKEIALQGLMSLYRQSILGTKIKSKLWVYIGHFRKMS</sequence>
<accession>A0ABQ9JT39</accession>
<gene>
    <name evidence="1" type="ORF">NQ317_018014</name>
</gene>
<proteinExistence type="predicted"/>
<evidence type="ECO:0000313" key="2">
    <source>
        <dbReference type="Proteomes" id="UP001162164"/>
    </source>
</evidence>
<name>A0ABQ9JT39_9CUCU</name>
<protein>
    <recommendedName>
        <fullName evidence="3">Peptidase aspartic putative domain-containing protein</fullName>
    </recommendedName>
</protein>
<dbReference type="Proteomes" id="UP001162164">
    <property type="component" value="Unassembled WGS sequence"/>
</dbReference>
<organism evidence="1 2">
    <name type="scientific">Molorchus minor</name>
    <dbReference type="NCBI Taxonomy" id="1323400"/>
    <lineage>
        <taxon>Eukaryota</taxon>
        <taxon>Metazoa</taxon>
        <taxon>Ecdysozoa</taxon>
        <taxon>Arthropoda</taxon>
        <taxon>Hexapoda</taxon>
        <taxon>Insecta</taxon>
        <taxon>Pterygota</taxon>
        <taxon>Neoptera</taxon>
        <taxon>Endopterygota</taxon>
        <taxon>Coleoptera</taxon>
        <taxon>Polyphaga</taxon>
        <taxon>Cucujiformia</taxon>
        <taxon>Chrysomeloidea</taxon>
        <taxon>Cerambycidae</taxon>
        <taxon>Lamiinae</taxon>
        <taxon>Monochamini</taxon>
        <taxon>Molorchus</taxon>
    </lineage>
</organism>
<evidence type="ECO:0008006" key="3">
    <source>
        <dbReference type="Google" id="ProtNLM"/>
    </source>
</evidence>
<evidence type="ECO:0000313" key="1">
    <source>
        <dbReference type="EMBL" id="KAJ8981042.1"/>
    </source>
</evidence>
<dbReference type="EMBL" id="JAPWTJ010000208">
    <property type="protein sequence ID" value="KAJ8981042.1"/>
    <property type="molecule type" value="Genomic_DNA"/>
</dbReference>
<reference evidence="1" key="1">
    <citation type="journal article" date="2023" name="Insect Mol. Biol.">
        <title>Genome sequencing provides insights into the evolution of gene families encoding plant cell wall-degrading enzymes in longhorned beetles.</title>
        <authorList>
            <person name="Shin N.R."/>
            <person name="Okamura Y."/>
            <person name="Kirsch R."/>
            <person name="Pauchet Y."/>
        </authorList>
    </citation>
    <scope>NUCLEOTIDE SEQUENCE</scope>
    <source>
        <strain evidence="1">MMC_N1</strain>
    </source>
</reference>
<keyword evidence="2" id="KW-1185">Reference proteome</keyword>
<comment type="caution">
    <text evidence="1">The sequence shown here is derived from an EMBL/GenBank/DDBJ whole genome shotgun (WGS) entry which is preliminary data.</text>
</comment>